<evidence type="ECO:0008006" key="9">
    <source>
        <dbReference type="Google" id="ProtNLM"/>
    </source>
</evidence>
<comment type="caution">
    <text evidence="7">The sequence shown here is derived from an EMBL/GenBank/DDBJ whole genome shotgun (WGS) entry which is preliminary data.</text>
</comment>
<accession>A0ABP8I3F4</accession>
<keyword evidence="4 6" id="KW-1133">Transmembrane helix</keyword>
<feature type="transmembrane region" description="Helical" evidence="6">
    <location>
        <begin position="130"/>
        <end position="151"/>
    </location>
</feature>
<feature type="transmembrane region" description="Helical" evidence="6">
    <location>
        <begin position="349"/>
        <end position="365"/>
    </location>
</feature>
<protein>
    <recommendedName>
        <fullName evidence="9">Polysaccharide biosynthesis protein C-terminal domain-containing protein</fullName>
    </recommendedName>
</protein>
<feature type="transmembrane region" description="Helical" evidence="6">
    <location>
        <begin position="9"/>
        <end position="27"/>
    </location>
</feature>
<dbReference type="PANTHER" id="PTHR30250:SF11">
    <property type="entry name" value="O-ANTIGEN TRANSPORTER-RELATED"/>
    <property type="match status" value="1"/>
</dbReference>
<evidence type="ECO:0000256" key="2">
    <source>
        <dbReference type="ARBA" id="ARBA00022475"/>
    </source>
</evidence>
<organism evidence="7 8">
    <name type="scientific">Hymenobacter saemangeumensis</name>
    <dbReference type="NCBI Taxonomy" id="1084522"/>
    <lineage>
        <taxon>Bacteria</taxon>
        <taxon>Pseudomonadati</taxon>
        <taxon>Bacteroidota</taxon>
        <taxon>Cytophagia</taxon>
        <taxon>Cytophagales</taxon>
        <taxon>Hymenobacteraceae</taxon>
        <taxon>Hymenobacter</taxon>
    </lineage>
</organism>
<evidence type="ECO:0000313" key="8">
    <source>
        <dbReference type="Proteomes" id="UP001501153"/>
    </source>
</evidence>
<dbReference type="PANTHER" id="PTHR30250">
    <property type="entry name" value="PST FAMILY PREDICTED COLANIC ACID TRANSPORTER"/>
    <property type="match status" value="1"/>
</dbReference>
<dbReference type="EMBL" id="BAABGZ010000012">
    <property type="protein sequence ID" value="GAA4350558.1"/>
    <property type="molecule type" value="Genomic_DNA"/>
</dbReference>
<keyword evidence="5 6" id="KW-0472">Membrane</keyword>
<feature type="transmembrane region" description="Helical" evidence="6">
    <location>
        <begin position="39"/>
        <end position="64"/>
    </location>
</feature>
<evidence type="ECO:0000256" key="3">
    <source>
        <dbReference type="ARBA" id="ARBA00022692"/>
    </source>
</evidence>
<gene>
    <name evidence="7" type="ORF">GCM10023185_08400</name>
</gene>
<evidence type="ECO:0000256" key="5">
    <source>
        <dbReference type="ARBA" id="ARBA00023136"/>
    </source>
</evidence>
<keyword evidence="8" id="KW-1185">Reference proteome</keyword>
<keyword evidence="2" id="KW-1003">Cell membrane</keyword>
<reference evidence="8" key="1">
    <citation type="journal article" date="2019" name="Int. J. Syst. Evol. Microbiol.">
        <title>The Global Catalogue of Microorganisms (GCM) 10K type strain sequencing project: providing services to taxonomists for standard genome sequencing and annotation.</title>
        <authorList>
            <consortium name="The Broad Institute Genomics Platform"/>
            <consortium name="The Broad Institute Genome Sequencing Center for Infectious Disease"/>
            <person name="Wu L."/>
            <person name="Ma J."/>
        </authorList>
    </citation>
    <scope>NUCLEOTIDE SEQUENCE [LARGE SCALE GENOMIC DNA]</scope>
    <source>
        <strain evidence="8">JCM 17923</strain>
    </source>
</reference>
<dbReference type="Proteomes" id="UP001501153">
    <property type="component" value="Unassembled WGS sequence"/>
</dbReference>
<evidence type="ECO:0000313" key="7">
    <source>
        <dbReference type="EMBL" id="GAA4350558.1"/>
    </source>
</evidence>
<dbReference type="InterPro" id="IPR050833">
    <property type="entry name" value="Poly_Biosynth_Transport"/>
</dbReference>
<feature type="transmembrane region" description="Helical" evidence="6">
    <location>
        <begin position="282"/>
        <end position="303"/>
    </location>
</feature>
<feature type="transmembrane region" description="Helical" evidence="6">
    <location>
        <begin position="163"/>
        <end position="183"/>
    </location>
</feature>
<feature type="transmembrane region" description="Helical" evidence="6">
    <location>
        <begin position="315"/>
        <end position="337"/>
    </location>
</feature>
<evidence type="ECO:0000256" key="4">
    <source>
        <dbReference type="ARBA" id="ARBA00022989"/>
    </source>
</evidence>
<feature type="transmembrane region" description="Helical" evidence="6">
    <location>
        <begin position="100"/>
        <end position="123"/>
    </location>
</feature>
<name>A0ABP8I3F4_9BACT</name>
<feature type="transmembrane region" description="Helical" evidence="6">
    <location>
        <begin position="371"/>
        <end position="390"/>
    </location>
</feature>
<keyword evidence="3 6" id="KW-0812">Transmembrane</keyword>
<comment type="subcellular location">
    <subcellularLocation>
        <location evidence="1">Cell membrane</location>
        <topology evidence="1">Multi-pass membrane protein</topology>
    </subcellularLocation>
</comment>
<evidence type="ECO:0000256" key="6">
    <source>
        <dbReference type="SAM" id="Phobius"/>
    </source>
</evidence>
<feature type="transmembrane region" description="Helical" evidence="6">
    <location>
        <begin position="76"/>
        <end position="94"/>
    </location>
</feature>
<proteinExistence type="predicted"/>
<evidence type="ECO:0000256" key="1">
    <source>
        <dbReference type="ARBA" id="ARBA00004651"/>
    </source>
</evidence>
<dbReference type="RefSeq" id="WP_345234131.1">
    <property type="nucleotide sequence ID" value="NZ_BAABGZ010000012.1"/>
</dbReference>
<sequence length="429" mass="46285">MIKRILHHFAARVLTAGLSFVVVWLTARYLGAAGRGQVSLFVTDVAALVLFIGLVGGSSLIYLVPGRNLWLLLRPAYSWAVVVSGIGALLVGLLRPVGAAYVGHLAAVTLVQAWFSVNTFLLLGRQRERAFNGLMTLQTLLLAGALALAFGPAEWREVPVFYYANYLAFGLPLLISLALLRRLPDAWASRRRRRRAVARELARHSRGAHFSNILSFANYRLGYYAVAYFADARALGILSVGVALAEAIWLIPRSTALIQYVALVNARDKQEQTYAALRGSRLTLLATAAAVLVLAAVPASWLAAVFGPEFGGAQAVIWCLAPGILINGAGMQASTYFGGVARYGVNNRASLLGLLVTVPACLLLVPRLGILGAALGMSAAYAASVGYLFWHYRRATGATWADLLPGWADVRWVLEALRQMSRPETKGRV</sequence>